<accession>A0ABQ1IBZ1</accession>
<evidence type="ECO:0000256" key="4">
    <source>
        <dbReference type="ARBA" id="ARBA00008564"/>
    </source>
</evidence>
<feature type="transmembrane region" description="Helical" evidence="9">
    <location>
        <begin position="44"/>
        <end position="60"/>
    </location>
</feature>
<feature type="transmembrane region" description="Helical" evidence="9">
    <location>
        <begin position="67"/>
        <end position="83"/>
    </location>
</feature>
<evidence type="ECO:0000256" key="8">
    <source>
        <dbReference type="ARBA" id="ARBA00023136"/>
    </source>
</evidence>
<dbReference type="InterPro" id="IPR003339">
    <property type="entry name" value="ABC/ECF_trnsptr_transmembrane"/>
</dbReference>
<dbReference type="Pfam" id="PF01011">
    <property type="entry name" value="PQQ"/>
    <property type="match status" value="1"/>
</dbReference>
<name>A0ABQ1IBZ1_9PROT</name>
<sequence>MRDLLHPPRRPGGIVLITGILVGLIGLALAVLGGWLLYLGGTPYYLVTGLLLVLSGTVMSSGHPAGVWVYVAVLIGTIAWAIYEAGLDGWALLPRLVAPLVLGIWILSPWVAGRLLKAPGHGQIAGHSQVRAVSWGGMLACMVLIGLVFAAGYRITDMRYARTDDTSGWTVGAQAPADRFIARADWRSYGGTHANDRFSALDQITPDNVARLEKVWSFSTGDMPKPGEKKRGREFSFEATPIKVDDSLYLCTPHRDVIALDATTGERLWRFQPGGDMSHNIYQACRGVSYFEAPEGTPCRQHIVSTASDLPRLFALDATTGKPCETFGDEGMVDLRQNMGPVPPGFHFITSPPMVMNGKIVLSGWVYDNQTVGEPSGVIRAFDAVDGHLAWSWDLGRNPPTDPLGPDEVYTRGTPNGWGVYSADPQLNLIYIPLGNATPDYYGGGRRPFDEAYSGALVALDATTGRERWHFQTVHHGLWDFDLPIGPSLVDLPDGDGDGDGDGGTIPALVQTTKQGEIFVIDRRSGEPIAPAEERPVPQGDIPGERYSPTQPFSVDMPSLRAPKLQATDMWGATPIDQLLCRITFHHMRDDGLFTPPGLTPTIGWPAFDGTSDWYGPTIDPARKLMYINTTFMPFKLKMLPYEKGFAKDLYQPWSGWGEPYPQPPFSNNPQHGTPFAIKVDPWLNVLGVPCARPPWGQMQAIDLVSREIVWKRPFGTTRDMGPFGLRMPVGLPTGVFSMGGSAATASGLIFIAATTDQYMRALDARTGRTLWQVHLPAGGNATPLTYIGADGRQYVVIAAGGHGGIRSRNGDEVIAFALPQRDAQD</sequence>
<comment type="similarity">
    <text evidence="4">Belongs to the CbiQ family.</text>
</comment>
<evidence type="ECO:0000313" key="12">
    <source>
        <dbReference type="Proteomes" id="UP000603352"/>
    </source>
</evidence>
<evidence type="ECO:0000256" key="1">
    <source>
        <dbReference type="ARBA" id="ARBA00001931"/>
    </source>
</evidence>
<dbReference type="PANTHER" id="PTHR32303">
    <property type="entry name" value="QUINOPROTEIN ALCOHOL DEHYDROGENASE (CYTOCHROME C)"/>
    <property type="match status" value="1"/>
</dbReference>
<comment type="caution">
    <text evidence="11">The sequence shown here is derived from an EMBL/GenBank/DDBJ whole genome shotgun (WGS) entry which is preliminary data.</text>
</comment>
<keyword evidence="5 9" id="KW-0812">Transmembrane</keyword>
<dbReference type="Gene3D" id="2.140.10.10">
    <property type="entry name" value="Quinoprotein alcohol dehydrogenase-like superfamily"/>
    <property type="match status" value="2"/>
</dbReference>
<organism evidence="11 12">
    <name type="scientific">Tistrella bauzanensis</name>
    <dbReference type="NCBI Taxonomy" id="657419"/>
    <lineage>
        <taxon>Bacteria</taxon>
        <taxon>Pseudomonadati</taxon>
        <taxon>Pseudomonadota</taxon>
        <taxon>Alphaproteobacteria</taxon>
        <taxon>Geminicoccales</taxon>
        <taxon>Geminicoccaceae</taxon>
        <taxon>Tistrella</taxon>
    </lineage>
</organism>
<comment type="subcellular location">
    <subcellularLocation>
        <location evidence="2">Membrane</location>
        <topology evidence="2">Multi-pass membrane protein</topology>
    </subcellularLocation>
</comment>
<feature type="transmembrane region" description="Helical" evidence="9">
    <location>
        <begin position="12"/>
        <end position="38"/>
    </location>
</feature>
<dbReference type="InterPro" id="IPR018391">
    <property type="entry name" value="PQQ_b-propeller_rpt"/>
</dbReference>
<dbReference type="InterPro" id="IPR017511">
    <property type="entry name" value="PQQ_mDH"/>
</dbReference>
<evidence type="ECO:0000256" key="3">
    <source>
        <dbReference type="ARBA" id="ARBA00008156"/>
    </source>
</evidence>
<dbReference type="SMART" id="SM00564">
    <property type="entry name" value="PQQ"/>
    <property type="match status" value="4"/>
</dbReference>
<dbReference type="CDD" id="cd10280">
    <property type="entry name" value="PQQ_mGDH"/>
    <property type="match status" value="1"/>
</dbReference>
<evidence type="ECO:0000256" key="9">
    <source>
        <dbReference type="SAM" id="Phobius"/>
    </source>
</evidence>
<reference evidence="12" key="1">
    <citation type="journal article" date="2019" name="Int. J. Syst. Evol. Microbiol.">
        <title>The Global Catalogue of Microorganisms (GCM) 10K type strain sequencing project: providing services to taxonomists for standard genome sequencing and annotation.</title>
        <authorList>
            <consortium name="The Broad Institute Genomics Platform"/>
            <consortium name="The Broad Institute Genome Sequencing Center for Infectious Disease"/>
            <person name="Wu L."/>
            <person name="Ma J."/>
        </authorList>
    </citation>
    <scope>NUCLEOTIDE SEQUENCE [LARGE SCALE GENOMIC DNA]</scope>
    <source>
        <strain evidence="12">CGMCC 1.10188</strain>
    </source>
</reference>
<gene>
    <name evidence="11" type="ORF">GCM10011505_10630</name>
</gene>
<evidence type="ECO:0000256" key="5">
    <source>
        <dbReference type="ARBA" id="ARBA00022692"/>
    </source>
</evidence>
<evidence type="ECO:0000256" key="7">
    <source>
        <dbReference type="ARBA" id="ARBA00023002"/>
    </source>
</evidence>
<dbReference type="InterPro" id="IPR011047">
    <property type="entry name" value="Quinoprotein_ADH-like_sf"/>
</dbReference>
<comment type="similarity">
    <text evidence="3">Belongs to the bacterial PQQ dehydrogenase family.</text>
</comment>
<dbReference type="NCBIfam" id="TIGR03074">
    <property type="entry name" value="PQQ_membr_DH"/>
    <property type="match status" value="1"/>
</dbReference>
<dbReference type="InterPro" id="IPR002372">
    <property type="entry name" value="PQQ_rpt_dom"/>
</dbReference>
<feature type="transmembrane region" description="Helical" evidence="9">
    <location>
        <begin position="132"/>
        <end position="153"/>
    </location>
</feature>
<comment type="cofactor">
    <cofactor evidence="1">
        <name>pyrroloquinoline quinone</name>
        <dbReference type="ChEBI" id="CHEBI:58442"/>
    </cofactor>
</comment>
<dbReference type="SUPFAM" id="SSF50998">
    <property type="entry name" value="Quinoprotein alcohol dehydrogenase-like"/>
    <property type="match status" value="1"/>
</dbReference>
<proteinExistence type="inferred from homology"/>
<evidence type="ECO:0000256" key="6">
    <source>
        <dbReference type="ARBA" id="ARBA00022989"/>
    </source>
</evidence>
<dbReference type="PANTHER" id="PTHR32303:SF4">
    <property type="entry name" value="QUINOPROTEIN GLUCOSE DEHYDROGENASE"/>
    <property type="match status" value="1"/>
</dbReference>
<dbReference type="RefSeq" id="WP_188575638.1">
    <property type="nucleotide sequence ID" value="NZ_BMDZ01000007.1"/>
</dbReference>
<evidence type="ECO:0000256" key="2">
    <source>
        <dbReference type="ARBA" id="ARBA00004141"/>
    </source>
</evidence>
<evidence type="ECO:0000259" key="10">
    <source>
        <dbReference type="Pfam" id="PF01011"/>
    </source>
</evidence>
<evidence type="ECO:0000313" key="11">
    <source>
        <dbReference type="EMBL" id="GGB31080.1"/>
    </source>
</evidence>
<feature type="domain" description="Pyrrolo-quinoline quinone repeat" evidence="10">
    <location>
        <begin position="186"/>
        <end position="796"/>
    </location>
</feature>
<keyword evidence="12" id="KW-1185">Reference proteome</keyword>
<keyword evidence="8 9" id="KW-0472">Membrane</keyword>
<dbReference type="Proteomes" id="UP000603352">
    <property type="component" value="Unassembled WGS sequence"/>
</dbReference>
<protein>
    <submittedName>
        <fullName evidence="11">Glucose dehydrogenase</fullName>
    </submittedName>
</protein>
<feature type="transmembrane region" description="Helical" evidence="9">
    <location>
        <begin position="89"/>
        <end position="111"/>
    </location>
</feature>
<dbReference type="CDD" id="cd16914">
    <property type="entry name" value="EcfT"/>
    <property type="match status" value="1"/>
</dbReference>
<dbReference type="EMBL" id="BMDZ01000007">
    <property type="protein sequence ID" value="GGB31080.1"/>
    <property type="molecule type" value="Genomic_DNA"/>
</dbReference>
<keyword evidence="6 9" id="KW-1133">Transmembrane helix</keyword>
<keyword evidence="7" id="KW-0560">Oxidoreductase</keyword>